<dbReference type="PANTHER" id="PTHR11109">
    <property type="entry name" value="GTP CYCLOHYDROLASE I"/>
    <property type="match status" value="1"/>
</dbReference>
<keyword evidence="3 4" id="KW-0378">Hydrolase</keyword>
<comment type="subunit">
    <text evidence="4">Homopolymer.</text>
</comment>
<gene>
    <name evidence="4" type="primary">folE</name>
    <name evidence="6" type="ORF">DDW13_01950</name>
</gene>
<reference evidence="6 7" key="1">
    <citation type="journal article" date="2015" name="Appl. Environ. Microbiol.">
        <title>Nanoarchaeota, Their Sulfolobales Host, and Nanoarchaeota Virus Distribution across Yellowstone National Park Hot Springs.</title>
        <authorList>
            <person name="Munson-McGee J.H."/>
            <person name="Field E.K."/>
            <person name="Bateson M."/>
            <person name="Rooney C."/>
            <person name="Stepanauskas R."/>
            <person name="Young M.J."/>
        </authorList>
    </citation>
    <scope>NUCLEOTIDE SEQUENCE [LARGE SCALE GENOMIC DNA]</scope>
    <source>
        <strain evidence="6">SCGC AC-742_N10</strain>
    </source>
</reference>
<dbReference type="InterPro" id="IPR001474">
    <property type="entry name" value="GTP_CycHdrlase_I"/>
</dbReference>
<evidence type="ECO:0000256" key="1">
    <source>
        <dbReference type="ARBA" id="ARBA00001052"/>
    </source>
</evidence>
<keyword evidence="4" id="KW-0479">Metal-binding</keyword>
<dbReference type="Proteomes" id="UP000245638">
    <property type="component" value="Unassembled WGS sequence"/>
</dbReference>
<dbReference type="GO" id="GO:0008270">
    <property type="term" value="F:zinc ion binding"/>
    <property type="evidence" value="ECO:0007669"/>
    <property type="project" value="UniProtKB-UniRule"/>
</dbReference>
<accession>A0A2T9X9V4</accession>
<dbReference type="PROSITE" id="PS00859">
    <property type="entry name" value="GTP_CYCLOHYDROL_1_1"/>
    <property type="match status" value="1"/>
</dbReference>
<proteinExistence type="inferred from homology"/>
<dbReference type="GO" id="GO:0046654">
    <property type="term" value="P:tetrahydrofolate biosynthetic process"/>
    <property type="evidence" value="ECO:0007669"/>
    <property type="project" value="UniProtKB-UniRule"/>
</dbReference>
<dbReference type="UniPathway" id="UPA00848">
    <property type="reaction ID" value="UER00151"/>
</dbReference>
<dbReference type="EMBL" id="QEFD01000063">
    <property type="protein sequence ID" value="PVU76873.1"/>
    <property type="molecule type" value="Genomic_DNA"/>
</dbReference>
<dbReference type="GO" id="GO:0003934">
    <property type="term" value="F:GTP cyclohydrolase I activity"/>
    <property type="evidence" value="ECO:0007669"/>
    <property type="project" value="UniProtKB-UniRule"/>
</dbReference>
<dbReference type="Gene3D" id="3.30.1130.10">
    <property type="match status" value="1"/>
</dbReference>
<keyword evidence="4" id="KW-0554">One-carbon metabolism</keyword>
<comment type="catalytic activity">
    <reaction evidence="1 4">
        <text>GTP + H2O = 7,8-dihydroneopterin 3'-triphosphate + formate + H(+)</text>
        <dbReference type="Rhea" id="RHEA:17473"/>
        <dbReference type="ChEBI" id="CHEBI:15377"/>
        <dbReference type="ChEBI" id="CHEBI:15378"/>
        <dbReference type="ChEBI" id="CHEBI:15740"/>
        <dbReference type="ChEBI" id="CHEBI:37565"/>
        <dbReference type="ChEBI" id="CHEBI:58462"/>
        <dbReference type="EC" id="3.5.4.16"/>
    </reaction>
</comment>
<evidence type="ECO:0000256" key="3">
    <source>
        <dbReference type="ARBA" id="ARBA00022801"/>
    </source>
</evidence>
<dbReference type="PROSITE" id="PS00860">
    <property type="entry name" value="GTP_CYCLOHYDROL_1_2"/>
    <property type="match status" value="1"/>
</dbReference>
<evidence type="ECO:0000256" key="2">
    <source>
        <dbReference type="ARBA" id="ARBA00005080"/>
    </source>
</evidence>
<dbReference type="SUPFAM" id="SSF55620">
    <property type="entry name" value="Tetrahydrobiopterin biosynthesis enzymes-like"/>
    <property type="match status" value="1"/>
</dbReference>
<feature type="binding site" evidence="4">
    <location>
        <position position="166"/>
    </location>
    <ligand>
        <name>Zn(2+)</name>
        <dbReference type="ChEBI" id="CHEBI:29105"/>
    </ligand>
</feature>
<keyword evidence="4" id="KW-0547">Nucleotide-binding</keyword>
<dbReference type="EC" id="3.5.4.16" evidence="4"/>
<dbReference type="GO" id="GO:0006730">
    <property type="term" value="P:one-carbon metabolic process"/>
    <property type="evidence" value="ECO:0007669"/>
    <property type="project" value="UniProtKB-UniRule"/>
</dbReference>
<dbReference type="Pfam" id="PF01227">
    <property type="entry name" value="GTP_cyclohydroI"/>
    <property type="match status" value="1"/>
</dbReference>
<dbReference type="InterPro" id="IPR043134">
    <property type="entry name" value="GTP-CH-I_N"/>
</dbReference>
<feature type="domain" description="GTP cyclohydrolase I" evidence="5">
    <location>
        <begin position="14"/>
        <end position="202"/>
    </location>
</feature>
<keyword evidence="4" id="KW-0342">GTP-binding</keyword>
<evidence type="ECO:0000313" key="7">
    <source>
        <dbReference type="Proteomes" id="UP000245638"/>
    </source>
</evidence>
<dbReference type="GO" id="GO:0005737">
    <property type="term" value="C:cytoplasm"/>
    <property type="evidence" value="ECO:0007669"/>
    <property type="project" value="TreeGrafter"/>
</dbReference>
<evidence type="ECO:0000256" key="4">
    <source>
        <dbReference type="HAMAP-Rule" id="MF_00223"/>
    </source>
</evidence>
<dbReference type="NCBIfam" id="NF006826">
    <property type="entry name" value="PRK09347.1-3"/>
    <property type="match status" value="1"/>
</dbReference>
<dbReference type="HAMAP" id="MF_00223">
    <property type="entry name" value="FolE"/>
    <property type="match status" value="1"/>
</dbReference>
<dbReference type="InterPro" id="IPR043133">
    <property type="entry name" value="GTP-CH-I_C/QueF"/>
</dbReference>
<feature type="binding site" evidence="4">
    <location>
        <position position="92"/>
    </location>
    <ligand>
        <name>Zn(2+)</name>
        <dbReference type="ChEBI" id="CHEBI:29105"/>
    </ligand>
</feature>
<keyword evidence="4" id="KW-0862">Zinc</keyword>
<organism evidence="6 7">
    <name type="scientific">Acidianus hospitalis</name>
    <dbReference type="NCBI Taxonomy" id="563177"/>
    <lineage>
        <taxon>Archaea</taxon>
        <taxon>Thermoproteota</taxon>
        <taxon>Thermoprotei</taxon>
        <taxon>Sulfolobales</taxon>
        <taxon>Sulfolobaceae</taxon>
        <taxon>Acidianus</taxon>
    </lineage>
</organism>
<comment type="pathway">
    <text evidence="2 4">Cofactor biosynthesis; 7,8-dihydroneopterin triphosphate biosynthesis; 7,8-dihydroneopterin triphosphate from GTP: step 1/1.</text>
</comment>
<sequence>METSISQEKLVEEIAKRIREILELLGEDPNREGLRETPERVARALIEMTSGLRSPPPKIKVFNAKDIGEDITEDENGDQVILIRDIQFSSLCEHHLLPFIGRIHVAYVANGDGKVAGFSKIIRIVNYYSARPQIQERLVSQIADAIMNSEIKPKGVMVIGNGIHMCAYVRGVKDKEAKLVSVATRGVFKTNRALVNQVFRLLDTTHERSLRL</sequence>
<evidence type="ECO:0000259" key="5">
    <source>
        <dbReference type="Pfam" id="PF01227"/>
    </source>
</evidence>
<feature type="binding site" evidence="4">
    <location>
        <position position="95"/>
    </location>
    <ligand>
        <name>Zn(2+)</name>
        <dbReference type="ChEBI" id="CHEBI:29105"/>
    </ligand>
</feature>
<dbReference type="GO" id="GO:0006729">
    <property type="term" value="P:tetrahydrobiopterin biosynthetic process"/>
    <property type="evidence" value="ECO:0007669"/>
    <property type="project" value="TreeGrafter"/>
</dbReference>
<comment type="caution">
    <text evidence="6">The sequence shown here is derived from an EMBL/GenBank/DDBJ whole genome shotgun (WGS) entry which is preliminary data.</text>
</comment>
<protein>
    <recommendedName>
        <fullName evidence="4">GTP cyclohydrolase 1</fullName>
        <ecNumber evidence="4">3.5.4.16</ecNumber>
    </recommendedName>
    <alternativeName>
        <fullName evidence="4">GTP cyclohydrolase I</fullName>
        <shortName evidence="4">GTP-CH-I</shortName>
    </alternativeName>
</protein>
<dbReference type="InterPro" id="IPR020602">
    <property type="entry name" value="GTP_CycHdrlase_I_dom"/>
</dbReference>
<dbReference type="GO" id="GO:0005525">
    <property type="term" value="F:GTP binding"/>
    <property type="evidence" value="ECO:0007669"/>
    <property type="project" value="UniProtKB-KW"/>
</dbReference>
<evidence type="ECO:0000313" key="6">
    <source>
        <dbReference type="EMBL" id="PVU76873.1"/>
    </source>
</evidence>
<name>A0A2T9X9V4_9CREN</name>
<comment type="similarity">
    <text evidence="4">Belongs to the GTP cyclohydrolase I family.</text>
</comment>
<dbReference type="AlphaFoldDB" id="A0A2T9X9V4"/>
<dbReference type="FunFam" id="3.30.1130.10:FF:000001">
    <property type="entry name" value="GTP cyclohydrolase 1"/>
    <property type="match status" value="1"/>
</dbReference>
<dbReference type="PANTHER" id="PTHR11109:SF7">
    <property type="entry name" value="GTP CYCLOHYDROLASE 1"/>
    <property type="match status" value="1"/>
</dbReference>
<dbReference type="NCBIfam" id="NF006825">
    <property type="entry name" value="PRK09347.1-2"/>
    <property type="match status" value="1"/>
</dbReference>
<dbReference type="InterPro" id="IPR018234">
    <property type="entry name" value="GTP_CycHdrlase_I_CS"/>
</dbReference>
<dbReference type="Gene3D" id="1.10.286.10">
    <property type="match status" value="1"/>
</dbReference>